<protein>
    <submittedName>
        <fullName evidence="3">Regulator of ribonuclease activity B</fullName>
    </submittedName>
</protein>
<dbReference type="Proteomes" id="UP000236752">
    <property type="component" value="Unassembled WGS sequence"/>
</dbReference>
<evidence type="ECO:0000313" key="3">
    <source>
        <dbReference type="EMBL" id="SEG26687.1"/>
    </source>
</evidence>
<dbReference type="InterPro" id="IPR036701">
    <property type="entry name" value="RraB-like_sf"/>
</dbReference>
<accession>A0A1H5YT97</accession>
<evidence type="ECO:0000313" key="4">
    <source>
        <dbReference type="Proteomes" id="UP000236752"/>
    </source>
</evidence>
<dbReference type="Pfam" id="PF06877">
    <property type="entry name" value="RraB"/>
    <property type="match status" value="1"/>
</dbReference>
<dbReference type="RefSeq" id="WP_103910556.1">
    <property type="nucleotide sequence ID" value="NZ_FNUZ01000003.1"/>
</dbReference>
<keyword evidence="4" id="KW-1185">Reference proteome</keyword>
<dbReference type="OrthoDB" id="7839302at2"/>
<dbReference type="SUPFAM" id="SSF89946">
    <property type="entry name" value="Hypothetical protein VC0424"/>
    <property type="match status" value="1"/>
</dbReference>
<name>A0A1H5YT97_9RHOB</name>
<evidence type="ECO:0000259" key="1">
    <source>
        <dbReference type="Pfam" id="PF05117"/>
    </source>
</evidence>
<dbReference type="InterPro" id="IPR009671">
    <property type="entry name" value="RraB_dom"/>
</dbReference>
<evidence type="ECO:0000259" key="2">
    <source>
        <dbReference type="Pfam" id="PF06877"/>
    </source>
</evidence>
<dbReference type="Pfam" id="PF05117">
    <property type="entry name" value="DUF695"/>
    <property type="match status" value="1"/>
</dbReference>
<gene>
    <name evidence="3" type="ORF">SAMN04488045_2224</name>
</gene>
<sequence>MSLHTASDNWDFYSCSIEEKPHSTMVNLSLHDLAPIRGLDWFHCLEVLLKSPNPQNGMTTSDEFEPLSEIEDFIARNESESLRYVARQTGDGRRKFYFYATPDFKFSDIVDEINQAFPTYEKSTFNFEDAEWETYFGNLYPNAMAMNEIANRSVFLLLEEHGDNLEVLREIDHNFIFKNREHAEQLTKTLEEKGFKVSTSTRGLFKKSYDLLAQRVDAPRQLDPITFELKQLADELGGEYDGWGCSVQSDSE</sequence>
<dbReference type="Gene3D" id="3.30.70.970">
    <property type="entry name" value="RraB-like"/>
    <property type="match status" value="1"/>
</dbReference>
<dbReference type="AlphaFoldDB" id="A0A1H5YT97"/>
<feature type="domain" description="DUF695" evidence="1">
    <location>
        <begin position="8"/>
        <end position="140"/>
    </location>
</feature>
<feature type="domain" description="Regulator of ribonuclease activity B" evidence="2">
    <location>
        <begin position="149"/>
        <end position="245"/>
    </location>
</feature>
<dbReference type="EMBL" id="FNUZ01000003">
    <property type="protein sequence ID" value="SEG26687.1"/>
    <property type="molecule type" value="Genomic_DNA"/>
</dbReference>
<organism evidence="3 4">
    <name type="scientific">Thalassococcus halodurans</name>
    <dbReference type="NCBI Taxonomy" id="373675"/>
    <lineage>
        <taxon>Bacteria</taxon>
        <taxon>Pseudomonadati</taxon>
        <taxon>Pseudomonadota</taxon>
        <taxon>Alphaproteobacteria</taxon>
        <taxon>Rhodobacterales</taxon>
        <taxon>Roseobacteraceae</taxon>
        <taxon>Thalassococcus</taxon>
    </lineage>
</organism>
<reference evidence="3 4" key="1">
    <citation type="submission" date="2016-10" db="EMBL/GenBank/DDBJ databases">
        <authorList>
            <person name="de Groot N.N."/>
        </authorList>
    </citation>
    <scope>NUCLEOTIDE SEQUENCE [LARGE SCALE GENOMIC DNA]</scope>
    <source>
        <strain evidence="3 4">DSM 26915</strain>
    </source>
</reference>
<proteinExistence type="predicted"/>
<dbReference type="InterPro" id="IPR016097">
    <property type="entry name" value="DUF695"/>
</dbReference>